<dbReference type="SUPFAM" id="SSF56601">
    <property type="entry name" value="beta-lactamase/transpeptidase-like"/>
    <property type="match status" value="1"/>
</dbReference>
<evidence type="ECO:0000256" key="7">
    <source>
        <dbReference type="RuleBase" id="RU361140"/>
    </source>
</evidence>
<evidence type="ECO:0000313" key="10">
    <source>
        <dbReference type="Proteomes" id="UP001500394"/>
    </source>
</evidence>
<dbReference type="NCBIfam" id="NF012161">
    <property type="entry name" value="bla_class_D_main"/>
    <property type="match status" value="1"/>
</dbReference>
<keyword evidence="10" id="KW-1185">Reference proteome</keyword>
<dbReference type="PANTHER" id="PTHR30627:SF6">
    <property type="entry name" value="BETA-LACTAMASE YBXI-RELATED"/>
    <property type="match status" value="1"/>
</dbReference>
<dbReference type="Proteomes" id="UP001500394">
    <property type="component" value="Unassembled WGS sequence"/>
</dbReference>
<comment type="catalytic activity">
    <reaction evidence="1 7">
        <text>a beta-lactam + H2O = a substituted beta-amino acid</text>
        <dbReference type="Rhea" id="RHEA:20401"/>
        <dbReference type="ChEBI" id="CHEBI:15377"/>
        <dbReference type="ChEBI" id="CHEBI:35627"/>
        <dbReference type="ChEBI" id="CHEBI:140347"/>
        <dbReference type="EC" id="3.5.2.6"/>
    </reaction>
</comment>
<evidence type="ECO:0000256" key="5">
    <source>
        <dbReference type="ARBA" id="ARBA00022801"/>
    </source>
</evidence>
<dbReference type="Pfam" id="PF00905">
    <property type="entry name" value="Transpeptidase"/>
    <property type="match status" value="1"/>
</dbReference>
<dbReference type="EMBL" id="BAABGR010000015">
    <property type="protein sequence ID" value="GAA4516001.1"/>
    <property type="molecule type" value="Genomic_DNA"/>
</dbReference>
<evidence type="ECO:0000259" key="8">
    <source>
        <dbReference type="Pfam" id="PF00905"/>
    </source>
</evidence>
<proteinExistence type="inferred from homology"/>
<organism evidence="9 10">
    <name type="scientific">Sphingobacterium thermophilum</name>
    <dbReference type="NCBI Taxonomy" id="768534"/>
    <lineage>
        <taxon>Bacteria</taxon>
        <taxon>Pseudomonadati</taxon>
        <taxon>Bacteroidota</taxon>
        <taxon>Sphingobacteriia</taxon>
        <taxon>Sphingobacteriales</taxon>
        <taxon>Sphingobacteriaceae</taxon>
        <taxon>Sphingobacterium</taxon>
    </lineage>
</organism>
<evidence type="ECO:0000256" key="1">
    <source>
        <dbReference type="ARBA" id="ARBA00001526"/>
    </source>
</evidence>
<keyword evidence="4" id="KW-0732">Signal</keyword>
<evidence type="ECO:0000313" key="9">
    <source>
        <dbReference type="EMBL" id="GAA4516001.1"/>
    </source>
</evidence>
<evidence type="ECO:0000256" key="2">
    <source>
        <dbReference type="ARBA" id="ARBA00007898"/>
    </source>
</evidence>
<reference evidence="10" key="1">
    <citation type="journal article" date="2019" name="Int. J. Syst. Evol. Microbiol.">
        <title>The Global Catalogue of Microorganisms (GCM) 10K type strain sequencing project: providing services to taxonomists for standard genome sequencing and annotation.</title>
        <authorList>
            <consortium name="The Broad Institute Genomics Platform"/>
            <consortium name="The Broad Institute Genome Sequencing Center for Infectious Disease"/>
            <person name="Wu L."/>
            <person name="Ma J."/>
        </authorList>
    </citation>
    <scope>NUCLEOTIDE SEQUENCE [LARGE SCALE GENOMIC DNA]</scope>
    <source>
        <strain evidence="10">JCM 17858</strain>
    </source>
</reference>
<comment type="similarity">
    <text evidence="2 7">Belongs to the class-D beta-lactamase family.</text>
</comment>
<feature type="domain" description="Penicillin-binding protein transpeptidase" evidence="8">
    <location>
        <begin position="64"/>
        <end position="247"/>
    </location>
</feature>
<sequence>MLRNFPIIILIVLLLNTAFAQKLPTRNLEYKEKIEQLMHAQDMQGTIVVYDASNNIYYSNDFALAEKGNLPASTFKIVNTIIALETQVLTDENTIMRWDGKKRRFDFWEKDMTVREAFHASCLPCYQEVARKIGVKRMRTYLKKLQYPHMVVDENTIDNFWIKGPSRISPLEQILFLQRFYSRQLPISAQTYDKMISIFEKEKNDNYRYFGKTGWSDDNNWNNGWFVGIVDKGGKVYYFALNVEPIDQANTSKFTAGREWVTREVLKLLQIH</sequence>
<dbReference type="Gene3D" id="3.40.710.10">
    <property type="entry name" value="DD-peptidase/beta-lactamase superfamily"/>
    <property type="match status" value="1"/>
</dbReference>
<dbReference type="PANTHER" id="PTHR30627">
    <property type="entry name" value="PEPTIDOGLYCAN D,D-TRANSPEPTIDASE"/>
    <property type="match status" value="1"/>
</dbReference>
<evidence type="ECO:0000256" key="6">
    <source>
        <dbReference type="ARBA" id="ARBA00023251"/>
    </source>
</evidence>
<comment type="caution">
    <text evidence="9">The sequence shown here is derived from an EMBL/GenBank/DDBJ whole genome shotgun (WGS) entry which is preliminary data.</text>
</comment>
<dbReference type="PROSITE" id="PS00337">
    <property type="entry name" value="BETA_LACTAMASE_D"/>
    <property type="match status" value="1"/>
</dbReference>
<dbReference type="EC" id="3.5.2.6" evidence="3 7"/>
<keyword evidence="6 7" id="KW-0046">Antibiotic resistance</keyword>
<accession>A0ABP8R263</accession>
<dbReference type="InterPro" id="IPR002137">
    <property type="entry name" value="Beta-lactam_class-D_AS"/>
</dbReference>
<evidence type="ECO:0000256" key="3">
    <source>
        <dbReference type="ARBA" id="ARBA00012865"/>
    </source>
</evidence>
<keyword evidence="5 7" id="KW-0378">Hydrolase</keyword>
<dbReference type="InterPro" id="IPR050515">
    <property type="entry name" value="Beta-lactam/transpept"/>
</dbReference>
<evidence type="ECO:0000256" key="4">
    <source>
        <dbReference type="ARBA" id="ARBA00022729"/>
    </source>
</evidence>
<dbReference type="InterPro" id="IPR001460">
    <property type="entry name" value="PCN-bd_Tpept"/>
</dbReference>
<dbReference type="InterPro" id="IPR012338">
    <property type="entry name" value="Beta-lactam/transpept-like"/>
</dbReference>
<gene>
    <name evidence="9" type="primary">blaOXA</name>
    <name evidence="9" type="ORF">GCM10023173_14620</name>
</gene>
<protein>
    <recommendedName>
        <fullName evidence="3 7">Beta-lactamase</fullName>
        <ecNumber evidence="3 7">3.5.2.6</ecNumber>
    </recommendedName>
</protein>
<dbReference type="RefSeq" id="WP_345066791.1">
    <property type="nucleotide sequence ID" value="NZ_BAABGR010000015.1"/>
</dbReference>
<name>A0ABP8R263_9SPHI</name>